<dbReference type="InterPro" id="IPR012724">
    <property type="entry name" value="DnaJ"/>
</dbReference>
<comment type="similarity">
    <text evidence="9 11">Belongs to the DnaJ family.</text>
</comment>
<evidence type="ECO:0000256" key="2">
    <source>
        <dbReference type="ARBA" id="ARBA00022705"/>
    </source>
</evidence>
<evidence type="ECO:0000256" key="7">
    <source>
        <dbReference type="ARBA" id="ARBA00023016"/>
    </source>
</evidence>
<dbReference type="NCBIfam" id="TIGR02349">
    <property type="entry name" value="DnaJ_bact"/>
    <property type="match status" value="1"/>
</dbReference>
<feature type="zinc finger region" description="CR-type" evidence="12">
    <location>
        <begin position="127"/>
        <end position="209"/>
    </location>
</feature>
<comment type="subunit">
    <text evidence="11">Homodimer.</text>
</comment>
<dbReference type="HAMAP" id="MF_01152">
    <property type="entry name" value="DnaJ"/>
    <property type="match status" value="1"/>
</dbReference>
<proteinExistence type="inferred from homology"/>
<feature type="binding site" evidence="11">
    <location>
        <position position="157"/>
    </location>
    <ligand>
        <name>Zn(2+)</name>
        <dbReference type="ChEBI" id="CHEBI:29105"/>
        <label>2</label>
    </ligand>
</feature>
<dbReference type="AlphaFoldDB" id="A0A2I1KVM0"/>
<sequence>MSDYYELLGVSRQASAEEIKKAYRKKARQLHPDVAGPGHEEEFKEVQVAYSVLSDEEKRQTYDLGGEDALHGGGGFPPGFSGDFSDLGGIFQTFFGGGGSRGPASRARRGQDGLVAVQVSLADVAFGATKTVPIDTYVTCTTCGGSCCAPGTEPVTCSQCNGQGSVQRVQRSFLGSVMTSSPCPTCQGFGTVIVTPCKDCDGEGRKHVRKDIEVNVPAGVSTGTRIRMSGRGEAGVAGGPAGDLYVVVEEQPHPTLERQGDDLRTELRVPMTAAALGASFPVETLDGERSVSVRPGTQSGDDIRLDGLGVGRLRRSGRGNLYVTVVVETPTKLSERQEELLKELAALRGEDGFAPVEEEGFFDRLKGSKTKGKNRRKR</sequence>
<dbReference type="GO" id="GO:0006260">
    <property type="term" value="P:DNA replication"/>
    <property type="evidence" value="ECO:0007669"/>
    <property type="project" value="UniProtKB-KW"/>
</dbReference>
<feature type="binding site" evidence="11">
    <location>
        <position position="143"/>
    </location>
    <ligand>
        <name>Zn(2+)</name>
        <dbReference type="ChEBI" id="CHEBI:29105"/>
        <label>1</label>
    </ligand>
</feature>
<dbReference type="InterPro" id="IPR001305">
    <property type="entry name" value="HSP_DnaJ_Cys-rich_dom"/>
</dbReference>
<dbReference type="InterPro" id="IPR036410">
    <property type="entry name" value="HSP_DnaJ_Cys-rich_dom_sf"/>
</dbReference>
<keyword evidence="8 11" id="KW-0143">Chaperone</keyword>
<feature type="binding site" evidence="11">
    <location>
        <position position="140"/>
    </location>
    <ligand>
        <name>Zn(2+)</name>
        <dbReference type="ChEBI" id="CHEBI:29105"/>
        <label>1</label>
    </ligand>
</feature>
<dbReference type="CDD" id="cd06257">
    <property type="entry name" value="DnaJ"/>
    <property type="match status" value="1"/>
</dbReference>
<dbReference type="InterPro" id="IPR018253">
    <property type="entry name" value="DnaJ_domain_CS"/>
</dbReference>
<dbReference type="Gene3D" id="2.60.260.20">
    <property type="entry name" value="Urease metallochaperone UreE, N-terminal domain"/>
    <property type="match status" value="2"/>
</dbReference>
<dbReference type="Pfam" id="PF01556">
    <property type="entry name" value="DnaJ_C"/>
    <property type="match status" value="1"/>
</dbReference>
<dbReference type="RefSeq" id="WP_101637826.1">
    <property type="nucleotide sequence ID" value="NZ_JAWEAQ010000001.1"/>
</dbReference>
<dbReference type="GeneID" id="81707684"/>
<dbReference type="GO" id="GO:0005524">
    <property type="term" value="F:ATP binding"/>
    <property type="evidence" value="ECO:0007669"/>
    <property type="project" value="InterPro"/>
</dbReference>
<comment type="domain">
    <text evidence="11">The J domain is necessary and sufficient to stimulate DnaK ATPase activity. Zinc center 1 plays an important role in the autonomous, DnaK-independent chaperone activity of DnaJ. Zinc center 2 is essential for interaction with DnaK and for DnaJ activity.</text>
</comment>
<gene>
    <name evidence="11 15" type="primary">dnaJ</name>
    <name evidence="15" type="ORF">CYJ26_01820</name>
</gene>
<comment type="caution">
    <text evidence="15">The sequence shown here is derived from an EMBL/GenBank/DDBJ whole genome shotgun (WGS) entry which is preliminary data.</text>
</comment>
<keyword evidence="1 11" id="KW-0963">Cytoplasm</keyword>
<keyword evidence="4 11" id="KW-0677">Repeat</keyword>
<evidence type="ECO:0000256" key="11">
    <source>
        <dbReference type="HAMAP-Rule" id="MF_01152"/>
    </source>
</evidence>
<evidence type="ECO:0000256" key="9">
    <source>
        <dbReference type="ARBA" id="ARBA00061004"/>
    </source>
</evidence>
<evidence type="ECO:0000256" key="12">
    <source>
        <dbReference type="PROSITE-ProRule" id="PRU00546"/>
    </source>
</evidence>
<comment type="caution">
    <text evidence="11">Lacks conserved residue(s) required for the propagation of feature annotation.</text>
</comment>
<dbReference type="CDD" id="cd10719">
    <property type="entry name" value="DnaJ_zf"/>
    <property type="match status" value="1"/>
</dbReference>
<dbReference type="EMBL" id="PKHA01000001">
    <property type="protein sequence ID" value="PKY99648.1"/>
    <property type="molecule type" value="Genomic_DNA"/>
</dbReference>
<dbReference type="CDD" id="cd10747">
    <property type="entry name" value="DnaJ_C"/>
    <property type="match status" value="1"/>
</dbReference>
<dbReference type="FunFam" id="2.60.260.20:FF:000005">
    <property type="entry name" value="Chaperone protein dnaJ 1, mitochondrial"/>
    <property type="match status" value="1"/>
</dbReference>
<dbReference type="PANTHER" id="PTHR43096:SF48">
    <property type="entry name" value="CHAPERONE PROTEIN DNAJ"/>
    <property type="match status" value="1"/>
</dbReference>
<dbReference type="InterPro" id="IPR001623">
    <property type="entry name" value="DnaJ_domain"/>
</dbReference>
<dbReference type="SUPFAM" id="SSF49493">
    <property type="entry name" value="HSP40/DnaJ peptide-binding domain"/>
    <property type="match status" value="2"/>
</dbReference>
<dbReference type="Pfam" id="PF00226">
    <property type="entry name" value="DnaJ"/>
    <property type="match status" value="1"/>
</dbReference>
<dbReference type="PROSITE" id="PS50076">
    <property type="entry name" value="DNAJ_2"/>
    <property type="match status" value="1"/>
</dbReference>
<evidence type="ECO:0000256" key="1">
    <source>
        <dbReference type="ARBA" id="ARBA00022490"/>
    </source>
</evidence>
<dbReference type="PANTHER" id="PTHR43096">
    <property type="entry name" value="DNAJ HOMOLOG 1, MITOCHONDRIAL-RELATED"/>
    <property type="match status" value="1"/>
</dbReference>
<keyword evidence="3 11" id="KW-0479">Metal-binding</keyword>
<dbReference type="InterPro" id="IPR036869">
    <property type="entry name" value="J_dom_sf"/>
</dbReference>
<dbReference type="FunFam" id="2.10.230.10:FF:000002">
    <property type="entry name" value="Molecular chaperone DnaJ"/>
    <property type="match status" value="1"/>
</dbReference>
<dbReference type="PRINTS" id="PR00625">
    <property type="entry name" value="JDOMAIN"/>
</dbReference>
<evidence type="ECO:0000256" key="3">
    <source>
        <dbReference type="ARBA" id="ARBA00022723"/>
    </source>
</evidence>
<dbReference type="SUPFAM" id="SSF46565">
    <property type="entry name" value="Chaperone J-domain"/>
    <property type="match status" value="1"/>
</dbReference>
<feature type="binding site" evidence="11">
    <location>
        <position position="200"/>
    </location>
    <ligand>
        <name>Zn(2+)</name>
        <dbReference type="ChEBI" id="CHEBI:29105"/>
        <label>1</label>
    </ligand>
</feature>
<feature type="binding site" evidence="11">
    <location>
        <position position="186"/>
    </location>
    <ligand>
        <name>Zn(2+)</name>
        <dbReference type="ChEBI" id="CHEBI:29105"/>
        <label>2</label>
    </ligand>
</feature>
<dbReference type="GO" id="GO:0008270">
    <property type="term" value="F:zinc ion binding"/>
    <property type="evidence" value="ECO:0007669"/>
    <property type="project" value="UniProtKB-UniRule"/>
</dbReference>
<evidence type="ECO:0000256" key="4">
    <source>
        <dbReference type="ARBA" id="ARBA00022737"/>
    </source>
</evidence>
<evidence type="ECO:0000313" key="16">
    <source>
        <dbReference type="Proteomes" id="UP000234778"/>
    </source>
</evidence>
<dbReference type="Pfam" id="PF00684">
    <property type="entry name" value="DnaJ_CXXCXGXG"/>
    <property type="match status" value="1"/>
</dbReference>
<dbReference type="SMART" id="SM00271">
    <property type="entry name" value="DnaJ"/>
    <property type="match status" value="1"/>
</dbReference>
<comment type="cofactor">
    <cofactor evidence="11">
        <name>Zn(2+)</name>
        <dbReference type="ChEBI" id="CHEBI:29105"/>
    </cofactor>
    <text evidence="11">Binds 2 Zn(2+) ions per monomer.</text>
</comment>
<comment type="subcellular location">
    <subcellularLocation>
        <location evidence="11">Cytoplasm</location>
    </subcellularLocation>
</comment>
<keyword evidence="2 11" id="KW-0235">DNA replication</keyword>
<evidence type="ECO:0000256" key="10">
    <source>
        <dbReference type="ARBA" id="ARBA00067609"/>
    </source>
</evidence>
<dbReference type="InterPro" id="IPR008971">
    <property type="entry name" value="HSP40/DnaJ_pept-bd"/>
</dbReference>
<evidence type="ECO:0000256" key="5">
    <source>
        <dbReference type="ARBA" id="ARBA00022771"/>
    </source>
</evidence>
<evidence type="ECO:0000256" key="8">
    <source>
        <dbReference type="ARBA" id="ARBA00023186"/>
    </source>
</evidence>
<dbReference type="GO" id="GO:0005737">
    <property type="term" value="C:cytoplasm"/>
    <property type="evidence" value="ECO:0007669"/>
    <property type="project" value="UniProtKB-SubCell"/>
</dbReference>
<feature type="domain" description="CR-type" evidence="14">
    <location>
        <begin position="127"/>
        <end position="209"/>
    </location>
</feature>
<name>A0A2I1KVM0_9ACTO</name>
<dbReference type="NCBIfam" id="NF008035">
    <property type="entry name" value="PRK10767.1"/>
    <property type="match status" value="1"/>
</dbReference>
<keyword evidence="6 11" id="KW-0862">Zinc</keyword>
<reference evidence="15 16" key="1">
    <citation type="submission" date="2017-12" db="EMBL/GenBank/DDBJ databases">
        <title>Phylogenetic diversity of female urinary microbiome.</title>
        <authorList>
            <person name="Thomas-White K."/>
            <person name="Wolfe A.J."/>
        </authorList>
    </citation>
    <scope>NUCLEOTIDE SEQUENCE [LARGE SCALE GENOMIC DNA]</scope>
    <source>
        <strain evidence="15 16">UMB0319</strain>
    </source>
</reference>
<evidence type="ECO:0000259" key="13">
    <source>
        <dbReference type="PROSITE" id="PS50076"/>
    </source>
</evidence>
<feature type="binding site" evidence="11">
    <location>
        <position position="160"/>
    </location>
    <ligand>
        <name>Zn(2+)</name>
        <dbReference type="ChEBI" id="CHEBI:29105"/>
        <label>2</label>
    </ligand>
</feature>
<dbReference type="Gene3D" id="1.10.287.110">
    <property type="entry name" value="DnaJ domain"/>
    <property type="match status" value="1"/>
</dbReference>
<dbReference type="GO" id="GO:0031072">
    <property type="term" value="F:heat shock protein binding"/>
    <property type="evidence" value="ECO:0007669"/>
    <property type="project" value="InterPro"/>
</dbReference>
<dbReference type="InterPro" id="IPR002939">
    <property type="entry name" value="DnaJ_C"/>
</dbReference>
<dbReference type="GO" id="GO:0042026">
    <property type="term" value="P:protein refolding"/>
    <property type="evidence" value="ECO:0007669"/>
    <property type="project" value="TreeGrafter"/>
</dbReference>
<accession>A0A2I1KVM0</accession>
<organism evidence="15 16">
    <name type="scientific">Actinomyces urogenitalis</name>
    <dbReference type="NCBI Taxonomy" id="103621"/>
    <lineage>
        <taxon>Bacteria</taxon>
        <taxon>Bacillati</taxon>
        <taxon>Actinomycetota</taxon>
        <taxon>Actinomycetes</taxon>
        <taxon>Actinomycetales</taxon>
        <taxon>Actinomycetaceae</taxon>
        <taxon>Actinomyces</taxon>
    </lineage>
</organism>
<feature type="domain" description="J" evidence="13">
    <location>
        <begin position="3"/>
        <end position="66"/>
    </location>
</feature>
<feature type="binding site" evidence="11">
    <location>
        <position position="197"/>
    </location>
    <ligand>
        <name>Zn(2+)</name>
        <dbReference type="ChEBI" id="CHEBI:29105"/>
        <label>1</label>
    </ligand>
</feature>
<keyword evidence="7 11" id="KW-0346">Stress response</keyword>
<evidence type="ECO:0000256" key="6">
    <source>
        <dbReference type="ARBA" id="ARBA00022833"/>
    </source>
</evidence>
<dbReference type="SUPFAM" id="SSF57938">
    <property type="entry name" value="DnaJ/Hsp40 cysteine-rich domain"/>
    <property type="match status" value="1"/>
</dbReference>
<dbReference type="Gene3D" id="2.10.230.10">
    <property type="entry name" value="Heat shock protein DnaJ, cysteine-rich domain"/>
    <property type="match status" value="1"/>
</dbReference>
<feature type="binding site" evidence="11">
    <location>
        <position position="183"/>
    </location>
    <ligand>
        <name>Zn(2+)</name>
        <dbReference type="ChEBI" id="CHEBI:29105"/>
        <label>2</label>
    </ligand>
</feature>
<evidence type="ECO:0000313" key="15">
    <source>
        <dbReference type="EMBL" id="PKY99648.1"/>
    </source>
</evidence>
<dbReference type="GO" id="GO:0051082">
    <property type="term" value="F:unfolded protein binding"/>
    <property type="evidence" value="ECO:0007669"/>
    <property type="project" value="UniProtKB-UniRule"/>
</dbReference>
<dbReference type="PROSITE" id="PS00636">
    <property type="entry name" value="DNAJ_1"/>
    <property type="match status" value="1"/>
</dbReference>
<comment type="function">
    <text evidence="11">Participates actively in the response to hyperosmotic and heat shock by preventing the aggregation of stress-denatured proteins and by disaggregating proteins, also in an autonomous, DnaK-independent fashion. Unfolded proteins bind initially to DnaJ; upon interaction with the DnaJ-bound protein, DnaK hydrolyzes its bound ATP, resulting in the formation of a stable complex. GrpE releases ADP from DnaK; ATP binding to DnaK triggers the release of the substrate protein, thus completing the reaction cycle. Several rounds of ATP-dependent interactions between DnaJ, DnaK and GrpE are required for fully efficient folding. Also involved, together with DnaK and GrpE, in the DNA replication of plasmids through activation of initiation proteins.</text>
</comment>
<keyword evidence="5 11" id="KW-0863">Zinc-finger</keyword>
<dbReference type="Proteomes" id="UP000234778">
    <property type="component" value="Unassembled WGS sequence"/>
</dbReference>
<protein>
    <recommendedName>
        <fullName evidence="10 11">Chaperone protein DnaJ</fullName>
    </recommendedName>
</protein>
<dbReference type="PROSITE" id="PS51188">
    <property type="entry name" value="ZF_CR"/>
    <property type="match status" value="1"/>
</dbReference>
<evidence type="ECO:0000259" key="14">
    <source>
        <dbReference type="PROSITE" id="PS51188"/>
    </source>
</evidence>
<dbReference type="GO" id="GO:0009408">
    <property type="term" value="P:response to heat"/>
    <property type="evidence" value="ECO:0007669"/>
    <property type="project" value="InterPro"/>
</dbReference>